<gene>
    <name evidence="2" type="ORF">A2637_04315</name>
</gene>
<dbReference type="EMBL" id="MFSY01000032">
    <property type="protein sequence ID" value="OGI46975.1"/>
    <property type="molecule type" value="Genomic_DNA"/>
</dbReference>
<evidence type="ECO:0000313" key="2">
    <source>
        <dbReference type="EMBL" id="OGI46975.1"/>
    </source>
</evidence>
<sequence>MALPGWRATTVSTLSNKIGPAAEILVDDVLRKQGLNGKDMAAWRYVKFLELLYQELPDEIDRSAMVLTMHNLILKKYGFAQPRPMR</sequence>
<protein>
    <recommendedName>
        <fullName evidence="1">DUF8082 domain-containing protein</fullName>
    </recommendedName>
</protein>
<name>A0A1F6TPE8_9PROT</name>
<dbReference type="InterPro" id="IPR058395">
    <property type="entry name" value="DUF8082"/>
</dbReference>
<accession>A0A1F6TPE8</accession>
<organism evidence="2 3">
    <name type="scientific">Candidatus Muproteobacteria bacterium RIFCSPHIGHO2_01_FULL_65_16</name>
    <dbReference type="NCBI Taxonomy" id="1817764"/>
    <lineage>
        <taxon>Bacteria</taxon>
        <taxon>Pseudomonadati</taxon>
        <taxon>Pseudomonadota</taxon>
        <taxon>Candidatus Muproteobacteria</taxon>
    </lineage>
</organism>
<evidence type="ECO:0000313" key="3">
    <source>
        <dbReference type="Proteomes" id="UP000179360"/>
    </source>
</evidence>
<feature type="domain" description="DUF8082" evidence="1">
    <location>
        <begin position="10"/>
        <end position="73"/>
    </location>
</feature>
<comment type="caution">
    <text evidence="2">The sequence shown here is derived from an EMBL/GenBank/DDBJ whole genome shotgun (WGS) entry which is preliminary data.</text>
</comment>
<proteinExistence type="predicted"/>
<dbReference type="Pfam" id="PF26309">
    <property type="entry name" value="DUF8082"/>
    <property type="match status" value="1"/>
</dbReference>
<dbReference type="AlphaFoldDB" id="A0A1F6TPE8"/>
<reference evidence="2 3" key="1">
    <citation type="journal article" date="2016" name="Nat. Commun.">
        <title>Thousands of microbial genomes shed light on interconnected biogeochemical processes in an aquifer system.</title>
        <authorList>
            <person name="Anantharaman K."/>
            <person name="Brown C.T."/>
            <person name="Hug L.A."/>
            <person name="Sharon I."/>
            <person name="Castelle C.J."/>
            <person name="Probst A.J."/>
            <person name="Thomas B.C."/>
            <person name="Singh A."/>
            <person name="Wilkins M.J."/>
            <person name="Karaoz U."/>
            <person name="Brodie E.L."/>
            <person name="Williams K.H."/>
            <person name="Hubbard S.S."/>
            <person name="Banfield J.F."/>
        </authorList>
    </citation>
    <scope>NUCLEOTIDE SEQUENCE [LARGE SCALE GENOMIC DNA]</scope>
</reference>
<evidence type="ECO:0000259" key="1">
    <source>
        <dbReference type="Pfam" id="PF26309"/>
    </source>
</evidence>
<dbReference type="Proteomes" id="UP000179360">
    <property type="component" value="Unassembled WGS sequence"/>
</dbReference>